<feature type="compositionally biased region" description="Polar residues" evidence="1">
    <location>
        <begin position="1"/>
        <end position="10"/>
    </location>
</feature>
<dbReference type="AlphaFoldDB" id="A0A165KY17"/>
<evidence type="ECO:0000313" key="4">
    <source>
        <dbReference type="Proteomes" id="UP000076727"/>
    </source>
</evidence>
<name>A0A165KY17_9APHY</name>
<feature type="compositionally biased region" description="Polar residues" evidence="1">
    <location>
        <begin position="143"/>
        <end position="154"/>
    </location>
</feature>
<feature type="region of interest" description="Disordered" evidence="1">
    <location>
        <begin position="1"/>
        <end position="38"/>
    </location>
</feature>
<evidence type="ECO:0000256" key="1">
    <source>
        <dbReference type="SAM" id="MobiDB-lite"/>
    </source>
</evidence>
<evidence type="ECO:0000259" key="2">
    <source>
        <dbReference type="Pfam" id="PF20149"/>
    </source>
</evidence>
<dbReference type="STRING" id="1314783.A0A165KY17"/>
<dbReference type="InterPro" id="IPR045341">
    <property type="entry name" value="DUF6532"/>
</dbReference>
<accession>A0A165KY17</accession>
<dbReference type="OrthoDB" id="10662624at2759"/>
<gene>
    <name evidence="3" type="ORF">DAEQUDRAFT_741747</name>
</gene>
<protein>
    <recommendedName>
        <fullName evidence="2">DUF6532 domain-containing protein</fullName>
    </recommendedName>
</protein>
<feature type="compositionally biased region" description="Polar residues" evidence="1">
    <location>
        <begin position="20"/>
        <end position="34"/>
    </location>
</feature>
<dbReference type="Pfam" id="PF20149">
    <property type="entry name" value="DUF6532"/>
    <property type="match status" value="1"/>
</dbReference>
<feature type="region of interest" description="Disordered" evidence="1">
    <location>
        <begin position="205"/>
        <end position="252"/>
    </location>
</feature>
<sequence>MSNENIAQNVRENRAAGLNPSGNPQMSQLGITTEQPRHPEDYDLNMTPDEHDAYVQSIHQYEVIQEQSQEQVFPTLTVLDSSPTNLRSLDAAQQWMPGTSAYPNLMQIAQESEERSRVQNNHPLPYSQIQADIPAGSIEPSFSHPTMRSDSSSIGPDRRTSGGTTNYHPYDWSLQPGLIRRDMPAQRRQLERISTGELPRVVNTTRSTRDIVSAHRGRSRSTRLPARSGSATTRPNSTVPSPAPEQSTSRFQFQPLRTPSRNAVDESQLQVSHERISQVLQAVSCGAEKLSVDEKKRYRREYMKLLKPRMEAFIATKAIHPTALQIRDKVDRETGRLSDCDFSTTIRVLPRKEPFDPTTDDVLKKKARNVPLTFRASFKAAAANIFPVVHEQLAPPGMQALDDIELDDIDPQACCERRRQWVADILSTPGLERSKLIHKMDAQGDIIGAFEANVFVPLILDTVLFQCSTGLGHTMSAMFANGIPENLLALASAAALCSAEEYSTGVHRPRNFSNEGYGRSCASFIQLVKQLEGNPGAMLSSRFKRVSENIVRRGKRWMMSPGDDDDLQSSDEEL</sequence>
<proteinExistence type="predicted"/>
<dbReference type="Proteomes" id="UP000076727">
    <property type="component" value="Unassembled WGS sequence"/>
</dbReference>
<reference evidence="3 4" key="1">
    <citation type="journal article" date="2016" name="Mol. Biol. Evol.">
        <title>Comparative Genomics of Early-Diverging Mushroom-Forming Fungi Provides Insights into the Origins of Lignocellulose Decay Capabilities.</title>
        <authorList>
            <person name="Nagy L.G."/>
            <person name="Riley R."/>
            <person name="Tritt A."/>
            <person name="Adam C."/>
            <person name="Daum C."/>
            <person name="Floudas D."/>
            <person name="Sun H."/>
            <person name="Yadav J.S."/>
            <person name="Pangilinan J."/>
            <person name="Larsson K.H."/>
            <person name="Matsuura K."/>
            <person name="Barry K."/>
            <person name="Labutti K."/>
            <person name="Kuo R."/>
            <person name="Ohm R.A."/>
            <person name="Bhattacharya S.S."/>
            <person name="Shirouzu T."/>
            <person name="Yoshinaga Y."/>
            <person name="Martin F.M."/>
            <person name="Grigoriev I.V."/>
            <person name="Hibbett D.S."/>
        </authorList>
    </citation>
    <scope>NUCLEOTIDE SEQUENCE [LARGE SCALE GENOMIC DNA]</scope>
    <source>
        <strain evidence="3 4">L-15889</strain>
    </source>
</reference>
<dbReference type="EMBL" id="KV429160">
    <property type="protein sequence ID" value="KZT63741.1"/>
    <property type="molecule type" value="Genomic_DNA"/>
</dbReference>
<evidence type="ECO:0000313" key="3">
    <source>
        <dbReference type="EMBL" id="KZT63741.1"/>
    </source>
</evidence>
<keyword evidence="4" id="KW-1185">Reference proteome</keyword>
<feature type="compositionally biased region" description="Polar residues" evidence="1">
    <location>
        <begin position="229"/>
        <end position="252"/>
    </location>
</feature>
<feature type="region of interest" description="Disordered" evidence="1">
    <location>
        <begin position="136"/>
        <end position="169"/>
    </location>
</feature>
<feature type="domain" description="DUF6532" evidence="2">
    <location>
        <begin position="372"/>
        <end position="529"/>
    </location>
</feature>
<organism evidence="3 4">
    <name type="scientific">Daedalea quercina L-15889</name>
    <dbReference type="NCBI Taxonomy" id="1314783"/>
    <lineage>
        <taxon>Eukaryota</taxon>
        <taxon>Fungi</taxon>
        <taxon>Dikarya</taxon>
        <taxon>Basidiomycota</taxon>
        <taxon>Agaricomycotina</taxon>
        <taxon>Agaricomycetes</taxon>
        <taxon>Polyporales</taxon>
        <taxon>Fomitopsis</taxon>
    </lineage>
</organism>